<reference evidence="3" key="1">
    <citation type="journal article" date="2019" name="Int. J. Syst. Evol. Microbiol.">
        <title>The Global Catalogue of Microorganisms (GCM) 10K type strain sequencing project: providing services to taxonomists for standard genome sequencing and annotation.</title>
        <authorList>
            <consortium name="The Broad Institute Genomics Platform"/>
            <consortium name="The Broad Institute Genome Sequencing Center for Infectious Disease"/>
            <person name="Wu L."/>
            <person name="Ma J."/>
        </authorList>
    </citation>
    <scope>NUCLEOTIDE SEQUENCE [LARGE SCALE GENOMIC DNA]</scope>
    <source>
        <strain evidence="3">NBRC 101365</strain>
    </source>
</reference>
<comment type="caution">
    <text evidence="2">The sequence shown here is derived from an EMBL/GenBank/DDBJ whole genome shotgun (WGS) entry which is preliminary data.</text>
</comment>
<dbReference type="Proteomes" id="UP001156882">
    <property type="component" value="Unassembled WGS sequence"/>
</dbReference>
<feature type="transmembrane region" description="Helical" evidence="1">
    <location>
        <begin position="145"/>
        <end position="167"/>
    </location>
</feature>
<organism evidence="2 3">
    <name type="scientific">Labrys miyagiensis</name>
    <dbReference type="NCBI Taxonomy" id="346912"/>
    <lineage>
        <taxon>Bacteria</taxon>
        <taxon>Pseudomonadati</taxon>
        <taxon>Pseudomonadota</taxon>
        <taxon>Alphaproteobacteria</taxon>
        <taxon>Hyphomicrobiales</taxon>
        <taxon>Xanthobacteraceae</taxon>
        <taxon>Labrys</taxon>
    </lineage>
</organism>
<protein>
    <submittedName>
        <fullName evidence="2">Uncharacterized protein</fullName>
    </submittedName>
</protein>
<name>A0ABQ6CEZ6_9HYPH</name>
<evidence type="ECO:0000313" key="2">
    <source>
        <dbReference type="EMBL" id="GLS17395.1"/>
    </source>
</evidence>
<feature type="transmembrane region" description="Helical" evidence="1">
    <location>
        <begin position="41"/>
        <end position="60"/>
    </location>
</feature>
<keyword evidence="3" id="KW-1185">Reference proteome</keyword>
<dbReference type="RefSeq" id="WP_284310217.1">
    <property type="nucleotide sequence ID" value="NZ_BSPC01000005.1"/>
</dbReference>
<sequence length="197" mass="21933">MSPEPDDILAKAWERHAQLHPVHPDEHFVPDNTYRLKAPGYWLILSGLAGLLMFVVIWRAPVDLGSAEIRRTVLALLATLAVGGGLVALRRHRLNLVRQPSADPLEEPERPFSLSGLQLLFVLACFAAMTAVLLLTAPASLVSAVLLTALFVLPVAILLTCTIATLLHALRWRLARRAYARRYNEPDLGYFEVWDRT</sequence>
<keyword evidence="1" id="KW-0472">Membrane</keyword>
<evidence type="ECO:0000313" key="3">
    <source>
        <dbReference type="Proteomes" id="UP001156882"/>
    </source>
</evidence>
<keyword evidence="1" id="KW-0812">Transmembrane</keyword>
<feature type="transmembrane region" description="Helical" evidence="1">
    <location>
        <begin position="72"/>
        <end position="89"/>
    </location>
</feature>
<proteinExistence type="predicted"/>
<dbReference type="EMBL" id="BSPC01000005">
    <property type="protein sequence ID" value="GLS17395.1"/>
    <property type="molecule type" value="Genomic_DNA"/>
</dbReference>
<accession>A0ABQ6CEZ6</accession>
<feature type="transmembrane region" description="Helical" evidence="1">
    <location>
        <begin position="119"/>
        <end position="139"/>
    </location>
</feature>
<keyword evidence="1" id="KW-1133">Transmembrane helix</keyword>
<gene>
    <name evidence="2" type="ORF">GCM10007874_04100</name>
</gene>
<evidence type="ECO:0000256" key="1">
    <source>
        <dbReference type="SAM" id="Phobius"/>
    </source>
</evidence>